<organism evidence="2 3">
    <name type="scientific">Habropoda laboriosa</name>
    <dbReference type="NCBI Taxonomy" id="597456"/>
    <lineage>
        <taxon>Eukaryota</taxon>
        <taxon>Metazoa</taxon>
        <taxon>Ecdysozoa</taxon>
        <taxon>Arthropoda</taxon>
        <taxon>Hexapoda</taxon>
        <taxon>Insecta</taxon>
        <taxon>Pterygota</taxon>
        <taxon>Neoptera</taxon>
        <taxon>Endopterygota</taxon>
        <taxon>Hymenoptera</taxon>
        <taxon>Apocrita</taxon>
        <taxon>Aculeata</taxon>
        <taxon>Apoidea</taxon>
        <taxon>Anthophila</taxon>
        <taxon>Apidae</taxon>
        <taxon>Habropoda</taxon>
    </lineage>
</organism>
<name>A0A0L7QVZ1_9HYME</name>
<evidence type="ECO:0000256" key="1">
    <source>
        <dbReference type="SAM" id="MobiDB-lite"/>
    </source>
</evidence>
<dbReference type="Proteomes" id="UP000053825">
    <property type="component" value="Unassembled WGS sequence"/>
</dbReference>
<reference evidence="2 3" key="1">
    <citation type="submission" date="2015-07" db="EMBL/GenBank/DDBJ databases">
        <title>The genome of Habropoda laboriosa.</title>
        <authorList>
            <person name="Pan H."/>
            <person name="Kapheim K."/>
        </authorList>
    </citation>
    <scope>NUCLEOTIDE SEQUENCE [LARGE SCALE GENOMIC DNA]</scope>
    <source>
        <strain evidence="2">0110345459</strain>
    </source>
</reference>
<feature type="compositionally biased region" description="Basic residues" evidence="1">
    <location>
        <begin position="51"/>
        <end position="66"/>
    </location>
</feature>
<evidence type="ECO:0000313" key="2">
    <source>
        <dbReference type="EMBL" id="KOC62782.1"/>
    </source>
</evidence>
<protein>
    <submittedName>
        <fullName evidence="2">Uncharacterized protein</fullName>
    </submittedName>
</protein>
<sequence>MGMKKTQTEEEGTIDSLASNARVRRALAASLSSKICREEFELARPPEFRRGTRQRRAKKRKKKTNKERRWWGKNKGNLISKREERKIDSRVGRTTNSSRSKLVPAKRNAP</sequence>
<feature type="compositionally biased region" description="Basic and acidic residues" evidence="1">
    <location>
        <begin position="80"/>
        <end position="91"/>
    </location>
</feature>
<keyword evidence="3" id="KW-1185">Reference proteome</keyword>
<gene>
    <name evidence="2" type="ORF">WH47_03766</name>
</gene>
<accession>A0A0L7QVZ1</accession>
<dbReference type="AlphaFoldDB" id="A0A0L7QVZ1"/>
<dbReference type="EMBL" id="KQ414721">
    <property type="protein sequence ID" value="KOC62782.1"/>
    <property type="molecule type" value="Genomic_DNA"/>
</dbReference>
<feature type="region of interest" description="Disordered" evidence="1">
    <location>
        <begin position="43"/>
        <end position="110"/>
    </location>
</feature>
<evidence type="ECO:0000313" key="3">
    <source>
        <dbReference type="Proteomes" id="UP000053825"/>
    </source>
</evidence>
<proteinExistence type="predicted"/>
<feature type="region of interest" description="Disordered" evidence="1">
    <location>
        <begin position="1"/>
        <end position="20"/>
    </location>
</feature>